<dbReference type="PANTHER" id="PTHR28004:SF2">
    <property type="entry name" value="D-SERINE DEHYDRATASE"/>
    <property type="match status" value="1"/>
</dbReference>
<keyword evidence="2" id="KW-0456">Lyase</keyword>
<evidence type="ECO:0000313" key="4">
    <source>
        <dbReference type="EMBL" id="GGM97206.1"/>
    </source>
</evidence>
<proteinExistence type="inferred from homology"/>
<dbReference type="InterPro" id="IPR026956">
    <property type="entry name" value="D-ser_dehydrat-like_dom"/>
</dbReference>
<gene>
    <name evidence="4" type="ORF">GCM10011578_017400</name>
</gene>
<accession>A0A917UKU5</accession>
<dbReference type="GO" id="GO:0036088">
    <property type="term" value="P:D-serine catabolic process"/>
    <property type="evidence" value="ECO:0007669"/>
    <property type="project" value="TreeGrafter"/>
</dbReference>
<dbReference type="InterPro" id="IPR029066">
    <property type="entry name" value="PLP-binding_barrel"/>
</dbReference>
<keyword evidence="5" id="KW-1185">Reference proteome</keyword>
<dbReference type="Gene3D" id="3.20.20.10">
    <property type="entry name" value="Alanine racemase"/>
    <property type="match status" value="1"/>
</dbReference>
<dbReference type="RefSeq" id="WP_189262007.1">
    <property type="nucleotide sequence ID" value="NZ_BMML01000003.1"/>
</dbReference>
<dbReference type="AlphaFoldDB" id="A0A917UKU5"/>
<reference evidence="4" key="2">
    <citation type="submission" date="2020-09" db="EMBL/GenBank/DDBJ databases">
        <authorList>
            <person name="Sun Q."/>
            <person name="Zhou Y."/>
        </authorList>
    </citation>
    <scope>NUCLEOTIDE SEQUENCE</scope>
    <source>
        <strain evidence="4">CGMCC 4.7110</strain>
    </source>
</reference>
<dbReference type="Gene3D" id="2.40.37.20">
    <property type="entry name" value="D-serine dehydratase-like domain"/>
    <property type="match status" value="1"/>
</dbReference>
<sequence>MTRLPATPAAADGASTPYALVDAARVARNIQRLNAHLEPFDVRLRPHVKTAKSPELTRQIWAGGTGPVTVSTLAEAEAFAADGFDDIVYAVGIAPDKLRRVHEIRSGGVDLVVLLDSVLQAEAVSEASAAFGDRIPALIEIDCDGHRSGLRPEDPELLRVAEALRDAELRGVLAHAGESYHCRGAAELAAAAENERAVTVRAARTLRQAGHRVDVVSIGSTPTAHFIRDTDGITEIRAGNYLFFDLVMAGIGVCDTTDIALSVVVTVIAHQPERGRLITDGGWTAMSQDRGTAEQDTDQGYGVVLDADGRPYPDLLMTSANQEHGILSLREGSTAALPALPIGTRVRVLPNHACATAGQYGRLLLDQGRPDVGHTVLHRVGGW</sequence>
<organism evidence="4 5">
    <name type="scientific">Streptomyces fuscichromogenes</name>
    <dbReference type="NCBI Taxonomy" id="1324013"/>
    <lineage>
        <taxon>Bacteria</taxon>
        <taxon>Bacillati</taxon>
        <taxon>Actinomycetota</taxon>
        <taxon>Actinomycetes</taxon>
        <taxon>Kitasatosporales</taxon>
        <taxon>Streptomycetaceae</taxon>
        <taxon>Streptomyces</taxon>
    </lineage>
</organism>
<dbReference type="Pfam" id="PF14031">
    <property type="entry name" value="D-ser_dehydrat"/>
    <property type="match status" value="1"/>
</dbReference>
<evidence type="ECO:0000313" key="5">
    <source>
        <dbReference type="Proteomes" id="UP000653411"/>
    </source>
</evidence>
<evidence type="ECO:0000259" key="3">
    <source>
        <dbReference type="SMART" id="SM01119"/>
    </source>
</evidence>
<dbReference type="Proteomes" id="UP000653411">
    <property type="component" value="Unassembled WGS sequence"/>
</dbReference>
<dbReference type="SMART" id="SM01119">
    <property type="entry name" value="D-ser_dehydrat"/>
    <property type="match status" value="1"/>
</dbReference>
<evidence type="ECO:0000256" key="1">
    <source>
        <dbReference type="ARBA" id="ARBA00005323"/>
    </source>
</evidence>
<dbReference type="InterPro" id="IPR051466">
    <property type="entry name" value="D-amino_acid_metab_enzyme"/>
</dbReference>
<dbReference type="PANTHER" id="PTHR28004">
    <property type="entry name" value="ZGC:162816-RELATED"/>
    <property type="match status" value="1"/>
</dbReference>
<dbReference type="SUPFAM" id="SSF51419">
    <property type="entry name" value="PLP-binding barrel"/>
    <property type="match status" value="1"/>
</dbReference>
<reference evidence="4" key="1">
    <citation type="journal article" date="2014" name="Int. J. Syst. Evol. Microbiol.">
        <title>Complete genome sequence of Corynebacterium casei LMG S-19264T (=DSM 44701T), isolated from a smear-ripened cheese.</title>
        <authorList>
            <consortium name="US DOE Joint Genome Institute (JGI-PGF)"/>
            <person name="Walter F."/>
            <person name="Albersmeier A."/>
            <person name="Kalinowski J."/>
            <person name="Ruckert C."/>
        </authorList>
    </citation>
    <scope>NUCLEOTIDE SEQUENCE</scope>
    <source>
        <strain evidence="4">CGMCC 4.7110</strain>
    </source>
</reference>
<protein>
    <submittedName>
        <fullName evidence="4">Alanine racemase</fullName>
    </submittedName>
</protein>
<dbReference type="EMBL" id="BMML01000003">
    <property type="protein sequence ID" value="GGM97206.1"/>
    <property type="molecule type" value="Genomic_DNA"/>
</dbReference>
<dbReference type="Pfam" id="PF01168">
    <property type="entry name" value="Ala_racemase_N"/>
    <property type="match status" value="1"/>
</dbReference>
<dbReference type="InterPro" id="IPR042208">
    <property type="entry name" value="D-ser_dehydrat-like_sf"/>
</dbReference>
<evidence type="ECO:0000256" key="2">
    <source>
        <dbReference type="ARBA" id="ARBA00023239"/>
    </source>
</evidence>
<comment type="caution">
    <text evidence="4">The sequence shown here is derived from an EMBL/GenBank/DDBJ whole genome shotgun (WGS) entry which is preliminary data.</text>
</comment>
<comment type="similarity">
    <text evidence="1">Belongs to the DSD1 family.</text>
</comment>
<feature type="domain" description="D-serine dehydratase-like" evidence="3">
    <location>
        <begin position="260"/>
        <end position="366"/>
    </location>
</feature>
<dbReference type="GO" id="GO:0008721">
    <property type="term" value="F:D-serine ammonia-lyase activity"/>
    <property type="evidence" value="ECO:0007669"/>
    <property type="project" value="TreeGrafter"/>
</dbReference>
<name>A0A917UKU5_9ACTN</name>
<dbReference type="InterPro" id="IPR001608">
    <property type="entry name" value="Ala_racemase_N"/>
</dbReference>